<gene>
    <name evidence="9" type="ORF">KFE25_003282</name>
</gene>
<comment type="caution">
    <text evidence="9">The sequence shown here is derived from an EMBL/GenBank/DDBJ whole genome shotgun (WGS) entry which is preliminary data.</text>
</comment>
<dbReference type="GO" id="GO:0007155">
    <property type="term" value="P:cell adhesion"/>
    <property type="evidence" value="ECO:0007669"/>
    <property type="project" value="UniProtKB-KW"/>
</dbReference>
<dbReference type="EMBL" id="JAGTXO010000013">
    <property type="protein sequence ID" value="KAG8464219.1"/>
    <property type="molecule type" value="Genomic_DNA"/>
</dbReference>
<keyword evidence="3" id="KW-0796">Tight junction</keyword>
<dbReference type="PANTHER" id="PTHR12101:SF17">
    <property type="entry name" value="BLOOD VESSEL EPICARDIAL SUBSTANCE"/>
    <property type="match status" value="1"/>
</dbReference>
<keyword evidence="4" id="KW-0217">Developmental protein</keyword>
<keyword evidence="5" id="KW-0130">Cell adhesion</keyword>
<dbReference type="GO" id="GO:0005923">
    <property type="term" value="C:bicellular tight junction"/>
    <property type="evidence" value="ECO:0007669"/>
    <property type="project" value="UniProtKB-SubCell"/>
</dbReference>
<evidence type="ECO:0000256" key="7">
    <source>
        <dbReference type="ARBA" id="ARBA00023180"/>
    </source>
</evidence>
<dbReference type="Proteomes" id="UP000751190">
    <property type="component" value="Unassembled WGS sequence"/>
</dbReference>
<evidence type="ECO:0000256" key="3">
    <source>
        <dbReference type="ARBA" id="ARBA00022427"/>
    </source>
</evidence>
<sequence length="477" mass="52413">MLIAACSRGKALSHRLNASASPCAIKDGARLGTLSWRPCPLRTRETAEHTRELLANRCRLSLMHCTRVLLRGNVSVLKMGRSNHAWAQSSADATSLIASMLGSSARSSFVGGAGARTLREWLHAHRWTLAANAACSLQMIQWAMDDVLYLRSINILAICFFTLYNAHMGAWIYISWDAAYTLINMIQIYRIVRERREAALLPWQHELHASVFQHGGLSTHHTRALLRIAEPEQLLRAGERLIVAKGAVAPDEPSGGAGADDEHLVGLVLSGSLRAEVGGEVVGFVDECGWYGHVQFNVDEHPAVTLVALEPTRLLQWSSARLSELVQRDACVQRGLHELWNDDMGRLLSKRDDDFLRRRSGHYARVIRALTASAARVTDGDIAHVLEHRRRHGIDDATHEATLDELEAAGALEPHALHALRRLRLDADDGDGDGARGALPYLSRVRRFVSSQLTSMAMELAFASAPDGATAGAAERN</sequence>
<dbReference type="GO" id="GO:0016328">
    <property type="term" value="C:lateral plasma membrane"/>
    <property type="evidence" value="ECO:0007669"/>
    <property type="project" value="UniProtKB-SubCell"/>
</dbReference>
<evidence type="ECO:0000313" key="9">
    <source>
        <dbReference type="EMBL" id="KAG8464219.1"/>
    </source>
</evidence>
<feature type="transmembrane region" description="Helical" evidence="8">
    <location>
        <begin position="147"/>
        <end position="164"/>
    </location>
</feature>
<dbReference type="OrthoDB" id="10569033at2759"/>
<organism evidence="9 10">
    <name type="scientific">Diacronema lutheri</name>
    <name type="common">Unicellular marine alga</name>
    <name type="synonym">Monochrysis lutheri</name>
    <dbReference type="NCBI Taxonomy" id="2081491"/>
    <lineage>
        <taxon>Eukaryota</taxon>
        <taxon>Haptista</taxon>
        <taxon>Haptophyta</taxon>
        <taxon>Pavlovophyceae</taxon>
        <taxon>Pavlovales</taxon>
        <taxon>Pavlovaceae</taxon>
        <taxon>Diacronema</taxon>
    </lineage>
</organism>
<evidence type="ECO:0000256" key="8">
    <source>
        <dbReference type="SAM" id="Phobius"/>
    </source>
</evidence>
<evidence type="ECO:0000256" key="5">
    <source>
        <dbReference type="ARBA" id="ARBA00022889"/>
    </source>
</evidence>
<keyword evidence="8" id="KW-0812">Transmembrane</keyword>
<protein>
    <recommendedName>
        <fullName evidence="11">Cyclic nucleotide-binding domain-containing protein</fullName>
    </recommendedName>
</protein>
<evidence type="ECO:0008006" key="11">
    <source>
        <dbReference type="Google" id="ProtNLM"/>
    </source>
</evidence>
<keyword evidence="6" id="KW-0965">Cell junction</keyword>
<comment type="subcellular location">
    <subcellularLocation>
        <location evidence="2">Cell junction</location>
        <location evidence="2">Tight junction</location>
    </subcellularLocation>
    <subcellularLocation>
        <location evidence="1">Lateral cell membrane</location>
    </subcellularLocation>
</comment>
<keyword evidence="8" id="KW-1133">Transmembrane helix</keyword>
<keyword evidence="10" id="KW-1185">Reference proteome</keyword>
<dbReference type="AlphaFoldDB" id="A0A8J5XHE6"/>
<dbReference type="InterPro" id="IPR018490">
    <property type="entry name" value="cNMP-bd_dom_sf"/>
</dbReference>
<evidence type="ECO:0000256" key="4">
    <source>
        <dbReference type="ARBA" id="ARBA00022473"/>
    </source>
</evidence>
<keyword evidence="7" id="KW-0325">Glycoprotein</keyword>
<evidence type="ECO:0000256" key="6">
    <source>
        <dbReference type="ARBA" id="ARBA00022949"/>
    </source>
</evidence>
<dbReference type="PANTHER" id="PTHR12101">
    <property type="entry name" value="POPEYE DOMAIN CONTAINING PROTEIN"/>
    <property type="match status" value="1"/>
</dbReference>
<dbReference type="GO" id="GO:0030552">
    <property type="term" value="F:cAMP binding"/>
    <property type="evidence" value="ECO:0007669"/>
    <property type="project" value="TreeGrafter"/>
</dbReference>
<evidence type="ECO:0000256" key="1">
    <source>
        <dbReference type="ARBA" id="ARBA00004124"/>
    </source>
</evidence>
<dbReference type="InterPro" id="IPR006916">
    <property type="entry name" value="POPDC1-3"/>
</dbReference>
<accession>A0A8J5XHE6</accession>
<keyword evidence="8" id="KW-0472">Membrane</keyword>
<dbReference type="SUPFAM" id="SSF51206">
    <property type="entry name" value="cAMP-binding domain-like"/>
    <property type="match status" value="1"/>
</dbReference>
<evidence type="ECO:0000256" key="2">
    <source>
        <dbReference type="ARBA" id="ARBA00004435"/>
    </source>
</evidence>
<name>A0A8J5XHE6_DIALT</name>
<reference evidence="9" key="1">
    <citation type="submission" date="2021-05" db="EMBL/GenBank/DDBJ databases">
        <title>The genome of the haptophyte Pavlova lutheri (Diacronema luteri, Pavlovales) - a model for lipid biosynthesis in eukaryotic algae.</title>
        <authorList>
            <person name="Hulatt C.J."/>
            <person name="Posewitz M.C."/>
        </authorList>
    </citation>
    <scope>NUCLEOTIDE SEQUENCE</scope>
    <source>
        <strain evidence="9">NIVA-4/92</strain>
    </source>
</reference>
<evidence type="ECO:0000313" key="10">
    <source>
        <dbReference type="Proteomes" id="UP000751190"/>
    </source>
</evidence>
<proteinExistence type="predicted"/>